<comment type="catalytic activity">
    <reaction evidence="10 12">
        <text>4-(phosphooxy)-L-threonine + 2-oxoglutarate = (R)-3-hydroxy-2-oxo-4-phosphooxybutanoate + L-glutamate</text>
        <dbReference type="Rhea" id="RHEA:16573"/>
        <dbReference type="ChEBI" id="CHEBI:16810"/>
        <dbReference type="ChEBI" id="CHEBI:29985"/>
        <dbReference type="ChEBI" id="CHEBI:58452"/>
        <dbReference type="ChEBI" id="CHEBI:58538"/>
        <dbReference type="EC" id="2.6.1.52"/>
    </reaction>
</comment>
<dbReference type="PIRSF" id="PIRSF000525">
    <property type="entry name" value="SerC"/>
    <property type="match status" value="1"/>
</dbReference>
<evidence type="ECO:0000256" key="8">
    <source>
        <dbReference type="ARBA" id="ARBA00023096"/>
    </source>
</evidence>
<evidence type="ECO:0000256" key="5">
    <source>
        <dbReference type="ARBA" id="ARBA00022605"/>
    </source>
</evidence>
<dbReference type="Gene3D" id="3.90.1150.10">
    <property type="entry name" value="Aspartate Aminotransferase, domain 1"/>
    <property type="match status" value="1"/>
</dbReference>
<dbReference type="FunFam" id="3.90.1150.10:FF:000006">
    <property type="entry name" value="Phosphoserine aminotransferase"/>
    <property type="match status" value="1"/>
</dbReference>
<comment type="caution">
    <text evidence="12">Lacks conserved residue(s) required for the propagation of feature annotation.</text>
</comment>
<dbReference type="Pfam" id="PF00266">
    <property type="entry name" value="Aminotran_5"/>
    <property type="match status" value="1"/>
</dbReference>
<feature type="binding site" evidence="12">
    <location>
        <begin position="244"/>
        <end position="245"/>
    </location>
    <ligand>
        <name>pyridoxal 5'-phosphate</name>
        <dbReference type="ChEBI" id="CHEBI:597326"/>
    </ligand>
</feature>
<dbReference type="InterPro" id="IPR015421">
    <property type="entry name" value="PyrdxlP-dep_Trfase_major"/>
</dbReference>
<evidence type="ECO:0000256" key="4">
    <source>
        <dbReference type="ARBA" id="ARBA00022576"/>
    </source>
</evidence>
<dbReference type="InterPro" id="IPR015424">
    <property type="entry name" value="PyrdxlP-dep_Trfase"/>
</dbReference>
<dbReference type="HAMAP" id="MF_00160">
    <property type="entry name" value="SerC_aminotrans_5"/>
    <property type="match status" value="1"/>
</dbReference>
<evidence type="ECO:0000256" key="2">
    <source>
        <dbReference type="ARBA" id="ARBA00005099"/>
    </source>
</evidence>
<dbReference type="Gene3D" id="3.40.640.10">
    <property type="entry name" value="Type I PLP-dependent aspartate aminotransferase-like (Major domain)"/>
    <property type="match status" value="1"/>
</dbReference>
<evidence type="ECO:0000256" key="13">
    <source>
        <dbReference type="RuleBase" id="RU004505"/>
    </source>
</evidence>
<dbReference type="NCBIfam" id="TIGR01364">
    <property type="entry name" value="serC_1"/>
    <property type="match status" value="1"/>
</dbReference>
<feature type="binding site" evidence="12">
    <location>
        <position position="202"/>
    </location>
    <ligand>
        <name>pyridoxal 5'-phosphate</name>
        <dbReference type="ChEBI" id="CHEBI:597326"/>
    </ligand>
</feature>
<keyword evidence="8 12" id="KW-0664">Pyridoxine biosynthesis</keyword>
<evidence type="ECO:0000313" key="16">
    <source>
        <dbReference type="Proteomes" id="UP000315017"/>
    </source>
</evidence>
<reference evidence="15 16" key="1">
    <citation type="submission" date="2019-02" db="EMBL/GenBank/DDBJ databases">
        <title>Deep-cultivation of Planctomycetes and their phenomic and genomic characterization uncovers novel biology.</title>
        <authorList>
            <person name="Wiegand S."/>
            <person name="Jogler M."/>
            <person name="Boedeker C."/>
            <person name="Pinto D."/>
            <person name="Vollmers J."/>
            <person name="Rivas-Marin E."/>
            <person name="Kohn T."/>
            <person name="Peeters S.H."/>
            <person name="Heuer A."/>
            <person name="Rast P."/>
            <person name="Oberbeckmann S."/>
            <person name="Bunk B."/>
            <person name="Jeske O."/>
            <person name="Meyerdierks A."/>
            <person name="Storesund J.E."/>
            <person name="Kallscheuer N."/>
            <person name="Luecker S."/>
            <person name="Lage O.M."/>
            <person name="Pohl T."/>
            <person name="Merkel B.J."/>
            <person name="Hornburger P."/>
            <person name="Mueller R.-W."/>
            <person name="Bruemmer F."/>
            <person name="Labrenz M."/>
            <person name="Spormann A.M."/>
            <person name="Op den Camp H."/>
            <person name="Overmann J."/>
            <person name="Amann R."/>
            <person name="Jetten M.S.M."/>
            <person name="Mascher T."/>
            <person name="Medema M.H."/>
            <person name="Devos D.P."/>
            <person name="Kaster A.-K."/>
            <person name="Ovreas L."/>
            <person name="Rohde M."/>
            <person name="Galperin M.Y."/>
            <person name="Jogler C."/>
        </authorList>
    </citation>
    <scope>NUCLEOTIDE SEQUENCE [LARGE SCALE GENOMIC DNA]</scope>
    <source>
        <strain evidence="15 16">ETA_A8</strain>
    </source>
</reference>
<dbReference type="PANTHER" id="PTHR43247">
    <property type="entry name" value="PHOSPHOSERINE AMINOTRANSFERASE"/>
    <property type="match status" value="1"/>
</dbReference>
<evidence type="ECO:0000256" key="6">
    <source>
        <dbReference type="ARBA" id="ARBA00022679"/>
    </source>
</evidence>
<comment type="pathway">
    <text evidence="1 12">Cofactor biosynthesis; pyridoxine 5'-phosphate biosynthesis; pyridoxine 5'-phosphate from D-erythrose 4-phosphate: step 3/5.</text>
</comment>
<keyword evidence="6 12" id="KW-0808">Transferase</keyword>
<evidence type="ECO:0000259" key="14">
    <source>
        <dbReference type="Pfam" id="PF00266"/>
    </source>
</evidence>
<dbReference type="OrthoDB" id="9809412at2"/>
<dbReference type="KEGG" id="aagg:ETAA8_34920"/>
<dbReference type="AlphaFoldDB" id="A0A517YE18"/>
<feature type="binding site" evidence="12">
    <location>
        <position position="48"/>
    </location>
    <ligand>
        <name>L-glutamate</name>
        <dbReference type="ChEBI" id="CHEBI:29985"/>
    </ligand>
</feature>
<sequence length="369" mass="40532">MSTVTANQRVFNFSPGPAVLPLPVLEQVQRDLVSLPGYGMSILEMSHRAQGFLDILAGAKQMLRELLAIPENYHIIFLQGGSRLQFSMVPMNLLRGQSAAADYVITGSWSKMALDEAKREGQVKVTWDGKATNYDRLPTQAEAGLNPDAAFTYLCSNETIQGVQFAEELDTGASPLVIDASSDFLHRPLNFKNIGLVYACAQKNAGPAGVTAVIIRDDLLARSQDSLPGYLNFKNHVKEDSLYNTPPTFAIYLMGLVLRWLKDDVGGLKAMHQRNKDKAKLIYDLIDGSGGYFKGHAQTANRSLMNVTFRLPNEALEKKFCKEGEDRGLDGLKGHRSVGGIRASIYNAMPVAGVEALADFMREFKKNNG</sequence>
<comment type="subcellular location">
    <subcellularLocation>
        <location evidence="12">Cytoplasm</location>
    </subcellularLocation>
</comment>
<dbReference type="PANTHER" id="PTHR43247:SF1">
    <property type="entry name" value="PHOSPHOSERINE AMINOTRANSFERASE"/>
    <property type="match status" value="1"/>
</dbReference>
<dbReference type="NCBIfam" id="NF003764">
    <property type="entry name" value="PRK05355.1"/>
    <property type="match status" value="1"/>
</dbReference>
<dbReference type="UniPathway" id="UPA00135">
    <property type="reaction ID" value="UER00197"/>
</dbReference>
<keyword evidence="4 12" id="KW-0032">Aminotransferase</keyword>
<comment type="subunit">
    <text evidence="12">Homodimer.</text>
</comment>
<dbReference type="GO" id="GO:0005737">
    <property type="term" value="C:cytoplasm"/>
    <property type="evidence" value="ECO:0007669"/>
    <property type="project" value="UniProtKB-SubCell"/>
</dbReference>
<name>A0A517YE18_9BACT</name>
<organism evidence="15 16">
    <name type="scientific">Anatilimnocola aggregata</name>
    <dbReference type="NCBI Taxonomy" id="2528021"/>
    <lineage>
        <taxon>Bacteria</taxon>
        <taxon>Pseudomonadati</taxon>
        <taxon>Planctomycetota</taxon>
        <taxon>Planctomycetia</taxon>
        <taxon>Pirellulales</taxon>
        <taxon>Pirellulaceae</taxon>
        <taxon>Anatilimnocola</taxon>
    </lineage>
</organism>
<dbReference type="GO" id="GO:0008615">
    <property type="term" value="P:pyridoxine biosynthetic process"/>
    <property type="evidence" value="ECO:0007669"/>
    <property type="project" value="UniProtKB-UniRule"/>
</dbReference>
<comment type="similarity">
    <text evidence="3 12">Belongs to the class-V pyridoxal-phosphate-dependent aminotransferase family. SerC subfamily.</text>
</comment>
<gene>
    <name evidence="12 15" type="primary">serC</name>
    <name evidence="15" type="ORF">ETAA8_34920</name>
</gene>
<evidence type="ECO:0000256" key="1">
    <source>
        <dbReference type="ARBA" id="ARBA00004915"/>
    </source>
</evidence>
<accession>A0A517YE18</accession>
<dbReference type="Proteomes" id="UP000315017">
    <property type="component" value="Chromosome"/>
</dbReference>
<keyword evidence="5 12" id="KW-0028">Amino-acid biosynthesis</keyword>
<evidence type="ECO:0000256" key="11">
    <source>
        <dbReference type="ARBA" id="ARBA00049007"/>
    </source>
</evidence>
<evidence type="ECO:0000256" key="12">
    <source>
        <dbReference type="HAMAP-Rule" id="MF_00160"/>
    </source>
</evidence>
<protein>
    <recommendedName>
        <fullName evidence="12">Phosphoserine aminotransferase</fullName>
        <ecNumber evidence="12">2.6.1.52</ecNumber>
    </recommendedName>
    <alternativeName>
        <fullName evidence="12">Phosphohydroxythreonine aminotransferase</fullName>
        <shortName evidence="12">PSAT</shortName>
    </alternativeName>
</protein>
<dbReference type="InterPro" id="IPR015422">
    <property type="entry name" value="PyrdxlP-dep_Trfase_small"/>
</dbReference>
<dbReference type="EC" id="2.6.1.52" evidence="12"/>
<dbReference type="InterPro" id="IPR020578">
    <property type="entry name" value="Aminotrans_V_PyrdxlP_BS"/>
</dbReference>
<dbReference type="PROSITE" id="PS00595">
    <property type="entry name" value="AA_TRANSFER_CLASS_5"/>
    <property type="match status" value="1"/>
</dbReference>
<dbReference type="GO" id="GO:0006564">
    <property type="term" value="P:L-serine biosynthetic process"/>
    <property type="evidence" value="ECO:0007669"/>
    <property type="project" value="UniProtKB-UniRule"/>
</dbReference>
<dbReference type="InterPro" id="IPR000192">
    <property type="entry name" value="Aminotrans_V_dom"/>
</dbReference>
<dbReference type="GO" id="GO:0030170">
    <property type="term" value="F:pyridoxal phosphate binding"/>
    <property type="evidence" value="ECO:0007669"/>
    <property type="project" value="UniProtKB-UniRule"/>
</dbReference>
<feature type="binding site" evidence="12">
    <location>
        <position position="159"/>
    </location>
    <ligand>
        <name>pyridoxal 5'-phosphate</name>
        <dbReference type="ChEBI" id="CHEBI:597326"/>
    </ligand>
</feature>
<comment type="function">
    <text evidence="12">Catalyzes the reversible conversion of 3-phosphohydroxypyruvate to phosphoserine and of 3-hydroxy-2-oxo-4-phosphonooxybutanoate to phosphohydroxythreonine.</text>
</comment>
<keyword evidence="16" id="KW-1185">Reference proteome</keyword>
<evidence type="ECO:0000256" key="3">
    <source>
        <dbReference type="ARBA" id="ARBA00006904"/>
    </source>
</evidence>
<dbReference type="UniPathway" id="UPA00244">
    <property type="reaction ID" value="UER00311"/>
</dbReference>
<comment type="pathway">
    <text evidence="2 12 13">Amino-acid biosynthesis; L-serine biosynthesis; L-serine from 3-phospho-D-glycerate: step 2/3.</text>
</comment>
<feature type="binding site" evidence="12">
    <location>
        <position position="179"/>
    </location>
    <ligand>
        <name>pyridoxal 5'-phosphate</name>
        <dbReference type="ChEBI" id="CHEBI:597326"/>
    </ligand>
</feature>
<feature type="modified residue" description="N6-(pyridoxal phosphate)lysine" evidence="12">
    <location>
        <position position="203"/>
    </location>
</feature>
<dbReference type="FunFam" id="3.40.640.10:FF:000010">
    <property type="entry name" value="Phosphoserine aminotransferase"/>
    <property type="match status" value="1"/>
</dbReference>
<evidence type="ECO:0000256" key="7">
    <source>
        <dbReference type="ARBA" id="ARBA00022898"/>
    </source>
</evidence>
<feature type="domain" description="Aminotransferase class V" evidence="14">
    <location>
        <begin position="10"/>
        <end position="357"/>
    </location>
</feature>
<evidence type="ECO:0000313" key="15">
    <source>
        <dbReference type="EMBL" id="QDU28392.1"/>
    </source>
</evidence>
<dbReference type="GO" id="GO:0004648">
    <property type="term" value="F:O-phospho-L-serine:2-oxoglutarate aminotransferase activity"/>
    <property type="evidence" value="ECO:0007669"/>
    <property type="project" value="UniProtKB-UniRule"/>
</dbReference>
<dbReference type="InterPro" id="IPR022278">
    <property type="entry name" value="Pser_aminoTfrase"/>
</dbReference>
<dbReference type="EMBL" id="CP036274">
    <property type="protein sequence ID" value="QDU28392.1"/>
    <property type="molecule type" value="Genomic_DNA"/>
</dbReference>
<keyword evidence="9 12" id="KW-0718">Serine biosynthesis</keyword>
<dbReference type="SUPFAM" id="SSF53383">
    <property type="entry name" value="PLP-dependent transferases"/>
    <property type="match status" value="1"/>
</dbReference>
<keyword evidence="12" id="KW-0963">Cytoplasm</keyword>
<comment type="cofactor">
    <cofactor evidence="12">
        <name>pyridoxal 5'-phosphate</name>
        <dbReference type="ChEBI" id="CHEBI:597326"/>
    </cofactor>
    <text evidence="12">Binds 1 pyridoxal phosphate per subunit.</text>
</comment>
<keyword evidence="7 12" id="KW-0663">Pyridoxal phosphate</keyword>
<evidence type="ECO:0000256" key="9">
    <source>
        <dbReference type="ARBA" id="ARBA00023299"/>
    </source>
</evidence>
<comment type="catalytic activity">
    <reaction evidence="11 12 13">
        <text>O-phospho-L-serine + 2-oxoglutarate = 3-phosphooxypyruvate + L-glutamate</text>
        <dbReference type="Rhea" id="RHEA:14329"/>
        <dbReference type="ChEBI" id="CHEBI:16810"/>
        <dbReference type="ChEBI" id="CHEBI:18110"/>
        <dbReference type="ChEBI" id="CHEBI:29985"/>
        <dbReference type="ChEBI" id="CHEBI:57524"/>
        <dbReference type="EC" id="2.6.1.52"/>
    </reaction>
</comment>
<proteinExistence type="inferred from homology"/>
<evidence type="ECO:0000256" key="10">
    <source>
        <dbReference type="ARBA" id="ARBA00047630"/>
    </source>
</evidence>
<dbReference type="RefSeq" id="WP_145090600.1">
    <property type="nucleotide sequence ID" value="NZ_CP036274.1"/>
</dbReference>
<feature type="binding site" evidence="12">
    <location>
        <position position="109"/>
    </location>
    <ligand>
        <name>pyridoxal 5'-phosphate</name>
        <dbReference type="ChEBI" id="CHEBI:597326"/>
    </ligand>
</feature>